<reference evidence="5" key="1">
    <citation type="journal article" date="2016" name="Sci. Rep.">
        <title>Molecular characterization of firefly nuptial gifts: a multi-omics approach sheds light on postcopulatory sexual selection.</title>
        <authorList>
            <person name="Al-Wathiqui N."/>
            <person name="Fallon T.R."/>
            <person name="South A."/>
            <person name="Weng J.K."/>
            <person name="Lewis S.M."/>
        </authorList>
    </citation>
    <scope>NUCLEOTIDE SEQUENCE</scope>
</reference>
<keyword evidence="2" id="KW-0863">Zinc-finger</keyword>
<dbReference type="InterPro" id="IPR000182">
    <property type="entry name" value="GNAT_dom"/>
</dbReference>
<dbReference type="EMBL" id="VVIM01000684">
    <property type="protein sequence ID" value="KAB0790881.1"/>
    <property type="molecule type" value="Genomic_DNA"/>
</dbReference>
<evidence type="ECO:0000313" key="5">
    <source>
        <dbReference type="EMBL" id="JAV84761.1"/>
    </source>
</evidence>
<keyword evidence="7" id="KW-1185">Reference proteome</keyword>
<dbReference type="Gene3D" id="3.40.630.30">
    <property type="match status" value="1"/>
</dbReference>
<reference evidence="6 7" key="2">
    <citation type="journal article" date="2018" name="Elife">
        <title>Firefly genomes illuminate parallel origins of bioluminescence in beetles.</title>
        <authorList>
            <person name="Fallon T.R."/>
            <person name="Lower S.E."/>
            <person name="Chang C.H."/>
            <person name="Bessho-Uehara M."/>
            <person name="Martin G.J."/>
            <person name="Bewick A.J."/>
            <person name="Behringer M."/>
            <person name="Debat H.J."/>
            <person name="Wong I."/>
            <person name="Day J.C."/>
            <person name="Suvorov A."/>
            <person name="Silva C.J."/>
            <person name="Stanger-Hall K.F."/>
            <person name="Hall D.W."/>
            <person name="Schmitz R.J."/>
            <person name="Nelson D.R."/>
            <person name="Lewis S.M."/>
            <person name="Shigenobu S."/>
            <person name="Bybee S.M."/>
            <person name="Larracuente A.M."/>
            <person name="Oba Y."/>
            <person name="Weng J.K."/>
        </authorList>
    </citation>
    <scope>NUCLEOTIDE SEQUENCE [LARGE SCALE GENOMIC DNA]</scope>
    <source>
        <strain evidence="6">1611_PpyrPB1</strain>
        <tissue evidence="6">Whole body</tissue>
    </source>
</reference>
<dbReference type="Gene3D" id="3.90.980.20">
    <property type="match status" value="1"/>
</dbReference>
<dbReference type="FunCoup" id="A0A1Y1MGP4">
    <property type="interactions" value="468"/>
</dbReference>
<dbReference type="EMBL" id="GEZM01032221">
    <property type="protein sequence ID" value="JAV84761.1"/>
    <property type="molecule type" value="Transcribed_RNA"/>
</dbReference>
<dbReference type="SUPFAM" id="SSF55729">
    <property type="entry name" value="Acyl-CoA N-acyltransferases (Nat)"/>
    <property type="match status" value="1"/>
</dbReference>
<keyword evidence="1" id="KW-0479">Metal-binding</keyword>
<dbReference type="GO" id="GO:0008270">
    <property type="term" value="F:zinc ion binding"/>
    <property type="evidence" value="ECO:0007669"/>
    <property type="project" value="UniProtKB-KW"/>
</dbReference>
<dbReference type="Pfam" id="PF00583">
    <property type="entry name" value="Acetyltransf_1"/>
    <property type="match status" value="1"/>
</dbReference>
<evidence type="ECO:0000313" key="6">
    <source>
        <dbReference type="EMBL" id="KAB0790881.1"/>
    </source>
</evidence>
<dbReference type="PROSITE" id="PS51186">
    <property type="entry name" value="GNAT"/>
    <property type="match status" value="1"/>
</dbReference>
<dbReference type="GO" id="GO:0004402">
    <property type="term" value="F:histone acetyltransferase activity"/>
    <property type="evidence" value="ECO:0007669"/>
    <property type="project" value="TreeGrafter"/>
</dbReference>
<name>A0A1Y1MGP4_PHOPY</name>
<dbReference type="InterPro" id="IPR019786">
    <property type="entry name" value="Zinc_finger_PHD-type_CS"/>
</dbReference>
<dbReference type="SUPFAM" id="SSF57903">
    <property type="entry name" value="FYVE/PHD zinc finger"/>
    <property type="match status" value="1"/>
</dbReference>
<evidence type="ECO:0000313" key="7">
    <source>
        <dbReference type="Proteomes" id="UP000327044"/>
    </source>
</evidence>
<keyword evidence="3" id="KW-0862">Zinc</keyword>
<gene>
    <name evidence="6" type="ORF">PPYR_14968</name>
</gene>
<sequence length="500" mass="57933">MEIESKHSIADSVCKYCDELISTNDPDVLQCQQCWENVHTKCLKRGAVPGGLVGDVFFQYTCLTCSPSQSEQFVREKMPWLQAILLVLYHMQTRSPGLARKGYFHWKIHIASFIDHSWDILFRKDFKRKKKWMGTISGTLSHYSPHFFKSGTTLFNEQGWWTLTYPRLTPAQIVQLNVELMAEKQKLRDSKLAIDDGQLLRGILLTKPYVTEEMLQITSREETVESDETPQLSKVQKKKRLLLPTVASLGLPKVKKSRTVDAATKPEVTAKPPMYLDPLCHYNTSLDEHSRVAALSMTARLMGGVRKELILSPYTSIYLPPYIRRDVRIRPIWLHLMDELKAKVTPDVSLPKRAPLDFMYVQPEHIPAVNSLCNQFFWTGIDLSDTLRYPDFSCVVLYRKLIVAFAFVVPDVNVNECYVSFVFTRPGWRKCGIARFMLYHLIQTCLGRDMTLHVSISNSALFLYQKFGFKVEYVVLDFYNRYMRDDTCESKHAFFCRLER</sequence>
<evidence type="ECO:0000256" key="2">
    <source>
        <dbReference type="ARBA" id="ARBA00022771"/>
    </source>
</evidence>
<evidence type="ECO:0000256" key="3">
    <source>
        <dbReference type="ARBA" id="ARBA00022833"/>
    </source>
</evidence>
<dbReference type="InterPro" id="IPR011011">
    <property type="entry name" value="Znf_FYVE_PHD"/>
</dbReference>
<accession>A0A1Y1MGP4</accession>
<evidence type="ECO:0000256" key="1">
    <source>
        <dbReference type="ARBA" id="ARBA00022723"/>
    </source>
</evidence>
<organism evidence="5">
    <name type="scientific">Photinus pyralis</name>
    <name type="common">Common eastern firefly</name>
    <name type="synonym">Lampyris pyralis</name>
    <dbReference type="NCBI Taxonomy" id="7054"/>
    <lineage>
        <taxon>Eukaryota</taxon>
        <taxon>Metazoa</taxon>
        <taxon>Ecdysozoa</taxon>
        <taxon>Arthropoda</taxon>
        <taxon>Hexapoda</taxon>
        <taxon>Insecta</taxon>
        <taxon>Pterygota</taxon>
        <taxon>Neoptera</taxon>
        <taxon>Endopterygota</taxon>
        <taxon>Coleoptera</taxon>
        <taxon>Polyphaga</taxon>
        <taxon>Elateriformia</taxon>
        <taxon>Elateroidea</taxon>
        <taxon>Lampyridae</taxon>
        <taxon>Lampyrinae</taxon>
        <taxon>Photinus</taxon>
    </lineage>
</organism>
<dbReference type="InterPro" id="IPR016181">
    <property type="entry name" value="Acyl_CoA_acyltransferase"/>
</dbReference>
<feature type="domain" description="N-acetyltransferase" evidence="4">
    <location>
        <begin position="356"/>
        <end position="488"/>
    </location>
</feature>
<dbReference type="PROSITE" id="PS01359">
    <property type="entry name" value="ZF_PHD_1"/>
    <property type="match status" value="1"/>
</dbReference>
<dbReference type="Proteomes" id="UP000327044">
    <property type="component" value="Unassembled WGS sequence"/>
</dbReference>
<dbReference type="EMBL" id="GEZM01032222">
    <property type="protein sequence ID" value="JAV84758.1"/>
    <property type="molecule type" value="Transcribed_RNA"/>
</dbReference>
<proteinExistence type="predicted"/>
<dbReference type="FunFam" id="3.40.630.30:FF:000013">
    <property type="entry name" value="cysteine-rich protein 2-binding protein-like"/>
    <property type="match status" value="1"/>
</dbReference>
<reference evidence="6" key="3">
    <citation type="submission" date="2019-08" db="EMBL/GenBank/DDBJ databases">
        <authorList>
            <consortium name="Photinus pyralis genome working group"/>
            <person name="Fallon T.R."/>
            <person name="Sander Lower S.E."/>
            <person name="Weng J.-K."/>
        </authorList>
    </citation>
    <scope>NUCLEOTIDE SEQUENCE</scope>
    <source>
        <strain evidence="6">1611_PpyrPB1</strain>
        <tissue evidence="6">Whole body</tissue>
    </source>
</reference>
<dbReference type="InParanoid" id="A0A1Y1MGP4"/>
<protein>
    <recommendedName>
        <fullName evidence="4">N-acetyltransferase domain-containing protein</fullName>
    </recommendedName>
</protein>
<dbReference type="PANTHER" id="PTHR20916">
    <property type="entry name" value="CYSTEINE AND GLYCINE-RICH PROTEIN 2 BINDING PROTEIN"/>
    <property type="match status" value="1"/>
</dbReference>
<dbReference type="AlphaFoldDB" id="A0A1Y1MGP4"/>
<evidence type="ECO:0000259" key="4">
    <source>
        <dbReference type="PROSITE" id="PS51186"/>
    </source>
</evidence>
<dbReference type="PANTHER" id="PTHR20916:SF26">
    <property type="entry name" value="CYSTEINE-RICH PROTEIN 2-BINDING PROTEIN"/>
    <property type="match status" value="1"/>
</dbReference>
<dbReference type="OrthoDB" id="4080456at2759"/>